<protein>
    <submittedName>
        <fullName evidence="2">Uncharacterized protein</fullName>
    </submittedName>
</protein>
<gene>
    <name evidence="2" type="ORF">C481_00405</name>
</gene>
<keyword evidence="3" id="KW-1185">Reference proteome</keyword>
<evidence type="ECO:0000313" key="2">
    <source>
        <dbReference type="EMBL" id="ELZ05949.1"/>
    </source>
</evidence>
<dbReference type="EMBL" id="AOIO01000003">
    <property type="protein sequence ID" value="ELZ05949.1"/>
    <property type="molecule type" value="Genomic_DNA"/>
</dbReference>
<comment type="caution">
    <text evidence="2">The sequence shown here is derived from an EMBL/GenBank/DDBJ whole genome shotgun (WGS) entry which is preliminary data.</text>
</comment>
<evidence type="ECO:0000256" key="1">
    <source>
        <dbReference type="SAM" id="MobiDB-lite"/>
    </source>
</evidence>
<evidence type="ECO:0000313" key="3">
    <source>
        <dbReference type="Proteomes" id="UP000011554"/>
    </source>
</evidence>
<accession>M0B8H6</accession>
<organism evidence="2 3">
    <name type="scientific">Natrialba asiatica (strain ATCC 700177 / DSM 12278 / JCM 9576 / FERM P-10747 / NBRC 102637 / 172P1)</name>
    <dbReference type="NCBI Taxonomy" id="29540"/>
    <lineage>
        <taxon>Archaea</taxon>
        <taxon>Methanobacteriati</taxon>
        <taxon>Methanobacteriota</taxon>
        <taxon>Stenosarchaea group</taxon>
        <taxon>Halobacteria</taxon>
        <taxon>Halobacteriales</taxon>
        <taxon>Natrialbaceae</taxon>
        <taxon>Natrialba</taxon>
    </lineage>
</organism>
<dbReference type="Proteomes" id="UP000011554">
    <property type="component" value="Unassembled WGS sequence"/>
</dbReference>
<feature type="compositionally biased region" description="Basic residues" evidence="1">
    <location>
        <begin position="1"/>
        <end position="11"/>
    </location>
</feature>
<sequence>MARRSRKRNRTSKGGSIGRLNSSNRIFERMTRTISGGCERSHEDFRLIDRERKTAHRILPLFPALLAPVSDFSLRR</sequence>
<proteinExistence type="predicted"/>
<feature type="region of interest" description="Disordered" evidence="1">
    <location>
        <begin position="1"/>
        <end position="22"/>
    </location>
</feature>
<reference evidence="2 3" key="1">
    <citation type="journal article" date="2014" name="PLoS Genet.">
        <title>Phylogenetically driven sequencing of extremely halophilic archaea reveals strategies for static and dynamic osmo-response.</title>
        <authorList>
            <person name="Becker E.A."/>
            <person name="Seitzer P.M."/>
            <person name="Tritt A."/>
            <person name="Larsen D."/>
            <person name="Krusor M."/>
            <person name="Yao A.I."/>
            <person name="Wu D."/>
            <person name="Madern D."/>
            <person name="Eisen J.A."/>
            <person name="Darling A.E."/>
            <person name="Facciotti M.T."/>
        </authorList>
    </citation>
    <scope>NUCLEOTIDE SEQUENCE [LARGE SCALE GENOMIC DNA]</scope>
    <source>
        <strain evidence="2 3">DSM 12278</strain>
    </source>
</reference>
<dbReference type="AlphaFoldDB" id="M0B8H6"/>
<name>M0B8H6_NATA1</name>